<gene>
    <name evidence="3" type="ORF">UBAL3_94240022</name>
</gene>
<evidence type="ECO:0000256" key="1">
    <source>
        <dbReference type="SAM" id="MobiDB-lite"/>
    </source>
</evidence>
<dbReference type="Gene3D" id="2.160.20.80">
    <property type="entry name" value="E3 ubiquitin-protein ligase SopA"/>
    <property type="match status" value="3"/>
</dbReference>
<sequence length="934" mass="101367">MGLRVIKPLLLGFLCRTYRRQGHRLALTGLVGFSLNEPDVPLPEHMLWQTIAPSLPKEGVWDEGIPKDRGEVLLSARCYGPGGQAVSSRRVVVRVGPVTKVLDVRGNRVWVRERGILRISDPVPFTAMPIDWSRAYGGPGYPANPVGVGYWGESSEGPHPLPNIEDPAHPILSPDDRPAPAGLGALGLMWSSRSDRIGRYRAGEIGQEPPELPADSDWTLYNQAPPDQWLPRTFAGGEAFSLEGLHPAKERLEGHLPRIVLRSFATLRNGAFVEVPLAPETLWLFPDLELGVMIHRGSLPVASDDAFEVESVLLAAEDPGEGRLPEHYLSVRDRRVARNPKDLSRFSDVPLLPARLGDDPRSHMLDVEYHLASTPSTAGEKIGKILEHRKETIDRALAGGEPAIGAGESPEGQESLRKALEAKRDEVEQALNALRHQPPMSLLDRVRESEARRIPVEDPAAYAEATLREAVGRIPAEVFENTNRDRESFLRTLMRKPEAPSKPRGGPGTERLEEFREKIEGLLTQEEAQIPGGVPPEKRQAMGVALSRIDRAREKMESFRASGTLSNSMVRSLHHFRPPDADPERARAGRERVTAGLRGDRRFRGQTLRGADLSGLDLSGCDFSECDLLGADLSGSDLSGARFSGAWMAHGRLSGAHVERADFSGAGLGCADLTGVRGTGANFEKAVLSGAVLDGCVLSEGRFSGAELFQVQYHRATLRKSSFPGAKFMRAGRLPYPASGSDPDSGERLLFREADFSGSDFTRALFMKADFERCDFSEADLSGVTFLECAGPETRFTGAVLRKASFPNSVDFSRSCFKGADLALANLRGLDLSGADFRGATLAGTDLSGGNLSGSRLSGVRAVGARFVKADLRGSDGRGGDFRQGLFLKADLRFADFSHGSLYAAGFTGAKIDDSTRWDNALTGKTVLSGDRPS</sequence>
<feature type="domain" description="DUF2169" evidence="2">
    <location>
        <begin position="33"/>
        <end position="296"/>
    </location>
</feature>
<dbReference type="Proteomes" id="UP000009374">
    <property type="component" value="Unassembled WGS sequence"/>
</dbReference>
<name>C6HYE6_9BACT</name>
<feature type="region of interest" description="Disordered" evidence="1">
    <location>
        <begin position="491"/>
        <end position="511"/>
    </location>
</feature>
<dbReference type="PANTHER" id="PTHR14136:SF17">
    <property type="entry name" value="BTB_POZ DOMAIN-CONTAINING PROTEIN KCTD9"/>
    <property type="match status" value="1"/>
</dbReference>
<protein>
    <submittedName>
        <fullName evidence="3">Pentapeptide repeat protein</fullName>
    </submittedName>
</protein>
<feature type="compositionally biased region" description="Basic and acidic residues" evidence="1">
    <location>
        <begin position="491"/>
        <end position="501"/>
    </location>
</feature>
<evidence type="ECO:0000313" key="3">
    <source>
        <dbReference type="EMBL" id="EES52231.1"/>
    </source>
</evidence>
<reference evidence="3 4" key="1">
    <citation type="journal article" date="2009" name="Appl. Environ. Microbiol.">
        <title>Community genomic and proteomic analyses of chemoautotrophic iron-oxidizing "Leptospirillum rubarum" (Group II) and "Leptospirillum ferrodiazotrophum" (Group III) bacteria in acid mine drainage biofilms.</title>
        <authorList>
            <person name="Goltsman D.S."/>
            <person name="Denef V.J."/>
            <person name="Singer S.W."/>
            <person name="VerBerkmoes N.C."/>
            <person name="Lefsrud M."/>
            <person name="Mueller R.S."/>
            <person name="Dick G.J."/>
            <person name="Sun C.L."/>
            <person name="Wheeler K.E."/>
            <person name="Zemla A."/>
            <person name="Baker B.J."/>
            <person name="Hauser L."/>
            <person name="Land M."/>
            <person name="Shah M.B."/>
            <person name="Thelen M.P."/>
            <person name="Hettich R.L."/>
            <person name="Banfield J.F."/>
        </authorList>
    </citation>
    <scope>NUCLEOTIDE SEQUENCE [LARGE SCALE GENOMIC DNA]</scope>
</reference>
<evidence type="ECO:0000259" key="2">
    <source>
        <dbReference type="Pfam" id="PF09937"/>
    </source>
</evidence>
<dbReference type="AlphaFoldDB" id="C6HYE6"/>
<dbReference type="InterPro" id="IPR051082">
    <property type="entry name" value="Pentapeptide-BTB/POZ_domain"/>
</dbReference>
<dbReference type="EMBL" id="GG693878">
    <property type="protein sequence ID" value="EES52231.1"/>
    <property type="molecule type" value="Genomic_DNA"/>
</dbReference>
<proteinExistence type="predicted"/>
<dbReference type="Pfam" id="PF09937">
    <property type="entry name" value="DUF2169"/>
    <property type="match status" value="1"/>
</dbReference>
<accession>C6HYE6</accession>
<keyword evidence="4" id="KW-1185">Reference proteome</keyword>
<dbReference type="SUPFAM" id="SSF141571">
    <property type="entry name" value="Pentapeptide repeat-like"/>
    <property type="match status" value="2"/>
</dbReference>
<evidence type="ECO:0000313" key="4">
    <source>
        <dbReference type="Proteomes" id="UP000009374"/>
    </source>
</evidence>
<dbReference type="Pfam" id="PF00805">
    <property type="entry name" value="Pentapeptide"/>
    <property type="match status" value="4"/>
</dbReference>
<dbReference type="InterPro" id="IPR001646">
    <property type="entry name" value="5peptide_repeat"/>
</dbReference>
<organism evidence="3 4">
    <name type="scientific">Leptospirillum ferrodiazotrophum</name>
    <dbReference type="NCBI Taxonomy" id="412449"/>
    <lineage>
        <taxon>Bacteria</taxon>
        <taxon>Pseudomonadati</taxon>
        <taxon>Nitrospirota</taxon>
        <taxon>Nitrospiria</taxon>
        <taxon>Nitrospirales</taxon>
        <taxon>Nitrospiraceae</taxon>
        <taxon>Leptospirillum</taxon>
    </lineage>
</organism>
<dbReference type="PANTHER" id="PTHR14136">
    <property type="entry name" value="BTB_POZ DOMAIN-CONTAINING PROTEIN KCTD9"/>
    <property type="match status" value="1"/>
</dbReference>
<dbReference type="InterPro" id="IPR018683">
    <property type="entry name" value="DUF2169"/>
</dbReference>